<keyword evidence="1" id="KW-1185">Reference proteome</keyword>
<dbReference type="InterPro" id="IPR012337">
    <property type="entry name" value="RNaseH-like_sf"/>
</dbReference>
<name>A0A1S4BNE8_TOBAC</name>
<protein>
    <submittedName>
        <fullName evidence="2">Uncharacterized protein LOC107810137</fullName>
    </submittedName>
</protein>
<dbReference type="PANTHER" id="PTHR11697">
    <property type="entry name" value="GENERAL TRANSCRIPTION FACTOR 2-RELATED ZINC FINGER PROTEIN"/>
    <property type="match status" value="1"/>
</dbReference>
<dbReference type="RefSeq" id="XP_016490364.1">
    <property type="nucleotide sequence ID" value="XM_016634878.1"/>
</dbReference>
<dbReference type="GeneID" id="107810137"/>
<organism evidence="1 2">
    <name type="scientific">Nicotiana tabacum</name>
    <name type="common">Common tobacco</name>
    <dbReference type="NCBI Taxonomy" id="4097"/>
    <lineage>
        <taxon>Eukaryota</taxon>
        <taxon>Viridiplantae</taxon>
        <taxon>Streptophyta</taxon>
        <taxon>Embryophyta</taxon>
        <taxon>Tracheophyta</taxon>
        <taxon>Spermatophyta</taxon>
        <taxon>Magnoliopsida</taxon>
        <taxon>eudicotyledons</taxon>
        <taxon>Gunneridae</taxon>
        <taxon>Pentapetalae</taxon>
        <taxon>asterids</taxon>
        <taxon>lamiids</taxon>
        <taxon>Solanales</taxon>
        <taxon>Solanaceae</taxon>
        <taxon>Nicotianoideae</taxon>
        <taxon>Nicotianeae</taxon>
        <taxon>Nicotiana</taxon>
    </lineage>
</organism>
<dbReference type="InterPro" id="IPR055298">
    <property type="entry name" value="AtLOH3-like"/>
</dbReference>
<dbReference type="RefSeq" id="XP_016490364.1">
    <property type="nucleotide sequence ID" value="XM_016634878.2"/>
</dbReference>
<accession>A0A1S4BNE8</accession>
<reference evidence="1" key="1">
    <citation type="journal article" date="2014" name="Nat. Commun.">
        <title>The tobacco genome sequence and its comparison with those of tomato and potato.</title>
        <authorList>
            <person name="Sierro N."/>
            <person name="Battey J.N."/>
            <person name="Ouadi S."/>
            <person name="Bakaher N."/>
            <person name="Bovet L."/>
            <person name="Willig A."/>
            <person name="Goepfert S."/>
            <person name="Peitsch M.C."/>
            <person name="Ivanov N.V."/>
        </authorList>
    </citation>
    <scope>NUCLEOTIDE SEQUENCE [LARGE SCALE GENOMIC DNA]</scope>
</reference>
<dbReference type="KEGG" id="nta:107810137"/>
<gene>
    <name evidence="2" type="primary">LOC107810137</name>
</gene>
<evidence type="ECO:0000313" key="2">
    <source>
        <dbReference type="RefSeq" id="XP_016490364.1"/>
    </source>
</evidence>
<dbReference type="Proteomes" id="UP000790787">
    <property type="component" value="Chromosome 20"/>
</dbReference>
<dbReference type="STRING" id="4097.A0A1S4BNE8"/>
<sequence length="279" mass="32998">MRLLDLAKIKLQTMRESEFEFLMNEVYSFCGKHDIMIPKMDEDYPRSKRKRSGFSYSHHFSVEIFYAAIDLQLHELNSRFDVVTSDLLLGMACLNPIDSFVNYDKDRIMKLAEYYPNEFDDNKLRDLSFQLDSFIVYARMPHSKFINLKGMKDLAIVMAETKLDQTWCHIYLLVKLTLILPVATASVERAFSSMKLIKSDLRNSINEEFLNGCLVCNIERKVFATVLLDELKSREKKCTKCRKCSNYMWWRHLLEGFKILEPTKREWADQISLEFQWSE</sequence>
<dbReference type="SUPFAM" id="SSF53098">
    <property type="entry name" value="Ribonuclease H-like"/>
    <property type="match status" value="1"/>
</dbReference>
<dbReference type="AlphaFoldDB" id="A0A1S4BNE8"/>
<proteinExistence type="predicted"/>
<dbReference type="PaxDb" id="4097-A0A1S4BNE8"/>
<evidence type="ECO:0000313" key="1">
    <source>
        <dbReference type="Proteomes" id="UP000790787"/>
    </source>
</evidence>
<dbReference type="PANTHER" id="PTHR11697:SF230">
    <property type="entry name" value="ZINC FINGER, MYM DOMAIN CONTAINING 1"/>
    <property type="match status" value="1"/>
</dbReference>
<dbReference type="OrthoDB" id="118159at2759"/>
<reference evidence="2" key="2">
    <citation type="submission" date="2025-08" db="UniProtKB">
        <authorList>
            <consortium name="RefSeq"/>
        </authorList>
    </citation>
    <scope>IDENTIFICATION</scope>
    <source>
        <tissue evidence="2">Leaf</tissue>
    </source>
</reference>